<dbReference type="RefSeq" id="WP_205723702.1">
    <property type="nucleotide sequence ID" value="NZ_CP070608.1"/>
</dbReference>
<sequence length="275" mass="31995">MYVKIEVGGTGSSVSAVEYLEKENEEKLIKDQRLFFDQSNDNIKSSYVVESLDNNKAKLCKHEAKFFQLIISPSKNELLHIGCSEEKIKLYTRNLMDVYAMNFDKGLRADDLLYFAKIEEFRKGKEGPNWHVHVLVSRKDKTNKIKLSPRTSHRGKSKGPISHGFNRNKFRQTSETLFNKMFDYSRSFYETFEYQNTLKNGKSMEEKLSILFQGNSLETKQPNLKQLKTDQYDSKKVSLKSLTNIVEGSQKQAEYRRRKKRDSDDDNDKGNKLGI</sequence>
<evidence type="ECO:0008006" key="4">
    <source>
        <dbReference type="Google" id="ProtNLM"/>
    </source>
</evidence>
<dbReference type="AlphaFoldDB" id="A0A975A2T9"/>
<accession>A0A975A2T9</accession>
<dbReference type="InterPro" id="IPR043766">
    <property type="entry name" value="BfmA-like"/>
</dbReference>
<dbReference type="EMBL" id="CP070608">
    <property type="protein sequence ID" value="QSE99191.1"/>
    <property type="molecule type" value="Genomic_DNA"/>
</dbReference>
<dbReference type="KEGG" id="fuv:JR347_08910"/>
<feature type="region of interest" description="Disordered" evidence="1">
    <location>
        <begin position="246"/>
        <end position="275"/>
    </location>
</feature>
<dbReference type="Pfam" id="PF18976">
    <property type="entry name" value="DUF5712"/>
    <property type="match status" value="1"/>
</dbReference>
<keyword evidence="3" id="KW-1185">Reference proteome</keyword>
<protein>
    <recommendedName>
        <fullName evidence="4">Clindamycin resistance transfer factor BtgB</fullName>
    </recommendedName>
</protein>
<proteinExistence type="predicted"/>
<gene>
    <name evidence="2" type="ORF">JR347_08910</name>
</gene>
<evidence type="ECO:0000256" key="1">
    <source>
        <dbReference type="SAM" id="MobiDB-lite"/>
    </source>
</evidence>
<reference evidence="2" key="1">
    <citation type="submission" date="2021-02" db="EMBL/GenBank/DDBJ databases">
        <title>Fulvivirga sp. S481 isolated from sea water.</title>
        <authorList>
            <person name="Bae S.S."/>
            <person name="Baek K."/>
        </authorList>
    </citation>
    <scope>NUCLEOTIDE SEQUENCE</scope>
    <source>
        <strain evidence="2">S481</strain>
    </source>
</reference>
<organism evidence="2 3">
    <name type="scientific">Fulvivirga lutea</name>
    <dbReference type="NCBI Taxonomy" id="2810512"/>
    <lineage>
        <taxon>Bacteria</taxon>
        <taxon>Pseudomonadati</taxon>
        <taxon>Bacteroidota</taxon>
        <taxon>Cytophagia</taxon>
        <taxon>Cytophagales</taxon>
        <taxon>Fulvivirgaceae</taxon>
        <taxon>Fulvivirga</taxon>
    </lineage>
</organism>
<dbReference type="Proteomes" id="UP000662783">
    <property type="component" value="Chromosome"/>
</dbReference>
<evidence type="ECO:0000313" key="2">
    <source>
        <dbReference type="EMBL" id="QSE99191.1"/>
    </source>
</evidence>
<name>A0A975A2T9_9BACT</name>
<evidence type="ECO:0000313" key="3">
    <source>
        <dbReference type="Proteomes" id="UP000662783"/>
    </source>
</evidence>